<keyword evidence="5" id="KW-1185">Reference proteome</keyword>
<dbReference type="GO" id="GO:0006646">
    <property type="term" value="P:phosphatidylethanolamine biosynthetic process"/>
    <property type="evidence" value="ECO:0007669"/>
    <property type="project" value="UniProtKB-UniPathway"/>
</dbReference>
<dbReference type="InterPro" id="IPR004821">
    <property type="entry name" value="Cyt_trans-like"/>
</dbReference>
<feature type="domain" description="Cytidyltransferase-like" evidence="3">
    <location>
        <begin position="32"/>
        <end position="101"/>
    </location>
</feature>
<name>A0A4R2HV75_9ACTN</name>
<keyword evidence="2 4" id="KW-0548">Nucleotidyltransferase</keyword>
<accession>A0A4R2HV75</accession>
<organism evidence="4 5">
    <name type="scientific">Kribbella steppae</name>
    <dbReference type="NCBI Taxonomy" id="2512223"/>
    <lineage>
        <taxon>Bacteria</taxon>
        <taxon>Bacillati</taxon>
        <taxon>Actinomycetota</taxon>
        <taxon>Actinomycetes</taxon>
        <taxon>Propionibacteriales</taxon>
        <taxon>Kribbellaceae</taxon>
        <taxon>Kribbella</taxon>
    </lineage>
</organism>
<dbReference type="InterPro" id="IPR050385">
    <property type="entry name" value="Archaeal_FAD_synthase"/>
</dbReference>
<evidence type="ECO:0000313" key="5">
    <source>
        <dbReference type="Proteomes" id="UP000294508"/>
    </source>
</evidence>
<dbReference type="Proteomes" id="UP000294508">
    <property type="component" value="Unassembled WGS sequence"/>
</dbReference>
<dbReference type="UniPathway" id="UPA00558">
    <property type="reaction ID" value="UER00742"/>
</dbReference>
<gene>
    <name evidence="4" type="ORF">EV652_101204</name>
</gene>
<evidence type="ECO:0000256" key="1">
    <source>
        <dbReference type="ARBA" id="ARBA00022679"/>
    </source>
</evidence>
<dbReference type="GO" id="GO:0016779">
    <property type="term" value="F:nucleotidyltransferase activity"/>
    <property type="evidence" value="ECO:0007669"/>
    <property type="project" value="UniProtKB-KW"/>
</dbReference>
<dbReference type="Gene3D" id="3.40.50.620">
    <property type="entry name" value="HUPs"/>
    <property type="match status" value="1"/>
</dbReference>
<protein>
    <submittedName>
        <fullName evidence="4">Glycerol-3-phosphate cytidylyltransferase</fullName>
    </submittedName>
</protein>
<keyword evidence="1 4" id="KW-0808">Transferase</keyword>
<proteinExistence type="predicted"/>
<dbReference type="PANTHER" id="PTHR43793:SF2">
    <property type="entry name" value="BIFUNCTIONAL PROTEIN HLDE"/>
    <property type="match status" value="1"/>
</dbReference>
<comment type="caution">
    <text evidence="4">The sequence shown here is derived from an EMBL/GenBank/DDBJ whole genome shotgun (WGS) entry which is preliminary data.</text>
</comment>
<dbReference type="SUPFAM" id="SSF52374">
    <property type="entry name" value="Nucleotidylyl transferase"/>
    <property type="match status" value="1"/>
</dbReference>
<evidence type="ECO:0000313" key="4">
    <source>
        <dbReference type="EMBL" id="TCO35324.1"/>
    </source>
</evidence>
<reference evidence="4 5" key="1">
    <citation type="journal article" date="2015" name="Stand. Genomic Sci.">
        <title>Genomic Encyclopedia of Bacterial and Archaeal Type Strains, Phase III: the genomes of soil and plant-associated and newly described type strains.</title>
        <authorList>
            <person name="Whitman W.B."/>
            <person name="Woyke T."/>
            <person name="Klenk H.P."/>
            <person name="Zhou Y."/>
            <person name="Lilburn T.G."/>
            <person name="Beck B.J."/>
            <person name="De Vos P."/>
            <person name="Vandamme P."/>
            <person name="Eisen J.A."/>
            <person name="Garrity G."/>
            <person name="Hugenholtz P."/>
            <person name="Kyrpides N.C."/>
        </authorList>
    </citation>
    <scope>NUCLEOTIDE SEQUENCE [LARGE SCALE GENOMIC DNA]</scope>
    <source>
        <strain evidence="4 5">VKM Ac-2572</strain>
    </source>
</reference>
<dbReference type="Pfam" id="PF01467">
    <property type="entry name" value="CTP_transf_like"/>
    <property type="match status" value="1"/>
</dbReference>
<dbReference type="InterPro" id="IPR014729">
    <property type="entry name" value="Rossmann-like_a/b/a_fold"/>
</dbReference>
<dbReference type="PANTHER" id="PTHR43793">
    <property type="entry name" value="FAD SYNTHASE"/>
    <property type="match status" value="1"/>
</dbReference>
<dbReference type="AlphaFoldDB" id="A0A4R2HV75"/>
<evidence type="ECO:0000259" key="3">
    <source>
        <dbReference type="Pfam" id="PF01467"/>
    </source>
</evidence>
<sequence>MSTRYKVGEDVRGHVGEHRLLGESSLSRVGFLAGVFDLFHVGHLDVLGRAGQACDRLVVGVLTDDWAFDAWGARPFVPLVERTQILEHLRCVDEVVVVDNVRSEWLTGVPGVQTVFAASGTDGVLGVDELDGIPAELVSVLPAGRGSRSPILRAAIDQRQSRSSVA</sequence>
<dbReference type="EMBL" id="SLWN01000001">
    <property type="protein sequence ID" value="TCO35324.1"/>
    <property type="molecule type" value="Genomic_DNA"/>
</dbReference>
<dbReference type="NCBIfam" id="TIGR00125">
    <property type="entry name" value="cyt_tran_rel"/>
    <property type="match status" value="1"/>
</dbReference>
<evidence type="ECO:0000256" key="2">
    <source>
        <dbReference type="ARBA" id="ARBA00022695"/>
    </source>
</evidence>